<name>A0A670JPQ8_PODMU</name>
<reference evidence="1" key="3">
    <citation type="submission" date="2025-09" db="UniProtKB">
        <authorList>
            <consortium name="Ensembl"/>
        </authorList>
    </citation>
    <scope>IDENTIFICATION</scope>
</reference>
<dbReference type="Ensembl" id="ENSPMRT00000026483.1">
    <property type="protein sequence ID" value="ENSPMRP00000024962.1"/>
    <property type="gene ID" value="ENSPMRG00000016136.1"/>
</dbReference>
<dbReference type="Proteomes" id="UP000472272">
    <property type="component" value="Chromosome 7"/>
</dbReference>
<protein>
    <submittedName>
        <fullName evidence="1">Uncharacterized protein</fullName>
    </submittedName>
</protein>
<keyword evidence="2" id="KW-1185">Reference proteome</keyword>
<evidence type="ECO:0000313" key="2">
    <source>
        <dbReference type="Proteomes" id="UP000472272"/>
    </source>
</evidence>
<reference evidence="1 2" key="1">
    <citation type="journal article" date="2019" name="Proc. Natl. Acad. Sci. U.S.A.">
        <title>Regulatory changes in pterin and carotenoid genes underlie balanced color polymorphisms in the wall lizard.</title>
        <authorList>
            <person name="Andrade P."/>
            <person name="Pinho C."/>
            <person name="Perez I de Lanuza G."/>
            <person name="Afonso S."/>
            <person name="Brejcha J."/>
            <person name="Rubin C.J."/>
            <person name="Wallerman O."/>
            <person name="Pereira P."/>
            <person name="Sabatino S.J."/>
            <person name="Bellati A."/>
            <person name="Pellitteri-Rosa D."/>
            <person name="Bosakova Z."/>
            <person name="Bunikis I."/>
            <person name="Carretero M.A."/>
            <person name="Feiner N."/>
            <person name="Marsik P."/>
            <person name="Pauperio F."/>
            <person name="Salvi D."/>
            <person name="Soler L."/>
            <person name="While G.M."/>
            <person name="Uller T."/>
            <person name="Font E."/>
            <person name="Andersson L."/>
            <person name="Carneiro M."/>
        </authorList>
    </citation>
    <scope>NUCLEOTIDE SEQUENCE</scope>
</reference>
<dbReference type="AlphaFoldDB" id="A0A670JPQ8"/>
<evidence type="ECO:0000313" key="1">
    <source>
        <dbReference type="Ensembl" id="ENSPMRP00000024962.1"/>
    </source>
</evidence>
<accession>A0A670JPQ8</accession>
<reference evidence="1" key="2">
    <citation type="submission" date="2025-08" db="UniProtKB">
        <authorList>
            <consortium name="Ensembl"/>
        </authorList>
    </citation>
    <scope>IDENTIFICATION</scope>
</reference>
<sequence length="41" mass="4436">MGSLFRSEAMCLAQLFLQAGSAYKCLSALGERGLAHFRDVS</sequence>
<organism evidence="1 2">
    <name type="scientific">Podarcis muralis</name>
    <name type="common">Wall lizard</name>
    <name type="synonym">Lacerta muralis</name>
    <dbReference type="NCBI Taxonomy" id="64176"/>
    <lineage>
        <taxon>Eukaryota</taxon>
        <taxon>Metazoa</taxon>
        <taxon>Chordata</taxon>
        <taxon>Craniata</taxon>
        <taxon>Vertebrata</taxon>
        <taxon>Euteleostomi</taxon>
        <taxon>Lepidosauria</taxon>
        <taxon>Squamata</taxon>
        <taxon>Bifurcata</taxon>
        <taxon>Unidentata</taxon>
        <taxon>Episquamata</taxon>
        <taxon>Laterata</taxon>
        <taxon>Lacertibaenia</taxon>
        <taxon>Lacertidae</taxon>
        <taxon>Podarcis</taxon>
    </lineage>
</organism>
<proteinExistence type="predicted"/>
<dbReference type="GeneTree" id="ENSGT00990000211244"/>